<dbReference type="Proteomes" id="UP001162992">
    <property type="component" value="Chromosome 10"/>
</dbReference>
<accession>A0ACC2CIM2</accession>
<sequence>MGWEGDSDVRMVPKRKDSGVIGESSMSDMKVGYEWDGEWSANTLDVDEHSGPATRAEVDAVSFDVHVRLELIKSMKDNLIKSTAEAIRHLKASQQKCNKKAECGRLEVAKSSDNGTETEDIKFKSFFDNDMHTLYQERLSGYYELVRLFSEKQEHNEKMSSISYFKATNQQADFMGDLTKIAEDLVKSLLDKKSDCEVGYRHSSPERENISFDCDKEVSLPFENVLQRVWSEGCHAISSEDHNHTFAELLNYKHFIRPVEKELALVESESEEDERNGDGTTLEDSGKTNMKKFETQETDKLCPMKMHLTSSKRVPTVELIKDNFNKSYSVLFHEENHPSQNNSIQYVTRAGEDETLQVSDKQMFVNTGHANVLHRISSSSFQDNNERTWIYDDESESIEELSDNCSGFTIVDHWDHTHFSEADQLDPITSVTKKKSAAVVSLEMNHEAADKFLKARKKQVTEGKNKYRLVPDVEHLLIPGLKDARKETVDFTDEESIKTHASDHKTMFRNSLCRGSVDLVEYRKLLLKDPSKIPRSLNFASLFGCTGDDDMNGDCTTDVKDAMPNQVYADVFNSYAPSMQVLESIPEPMASSIVASSLSCSTGATDVQTSLHMGKEFVEMTQKFSKDLRGGAVYVDLDMFDSYAPSIRTGIIDVLASLDMGRESVEMSQQFPMNRNCKILEARKDNSEIFHSCEVLEEVNKKSTCDDVCHSQTFYNRECESYEDVISELSWKQKKEIGKSLDQEVAEGHFKPKVCKLEKFISDILHTELQVQEQGAHVHKFALLLSATLATEATSLHQLGQKLHLTFGFLVNLCLEGNHAILENGKDSSKTMLLRHCLLDVLNFAHQHNIGSHKVWIYKVVSYFLVLDLCHKLVKNIHKCLDLQFFPTCFISSWRAYYTPFIGYKDINIVTIKIEIVN</sequence>
<organism evidence="1 2">
    <name type="scientific">Diphasiastrum complanatum</name>
    <name type="common">Issler's clubmoss</name>
    <name type="synonym">Lycopodium complanatum</name>
    <dbReference type="NCBI Taxonomy" id="34168"/>
    <lineage>
        <taxon>Eukaryota</taxon>
        <taxon>Viridiplantae</taxon>
        <taxon>Streptophyta</taxon>
        <taxon>Embryophyta</taxon>
        <taxon>Tracheophyta</taxon>
        <taxon>Lycopodiopsida</taxon>
        <taxon>Lycopodiales</taxon>
        <taxon>Lycopodiaceae</taxon>
        <taxon>Lycopodioideae</taxon>
        <taxon>Diphasiastrum</taxon>
    </lineage>
</organism>
<proteinExistence type="predicted"/>
<reference evidence="2" key="1">
    <citation type="journal article" date="2024" name="Proc. Natl. Acad. Sci. U.S.A.">
        <title>Extraordinary preservation of gene collinearity over three hundred million years revealed in homosporous lycophytes.</title>
        <authorList>
            <person name="Li C."/>
            <person name="Wickell D."/>
            <person name="Kuo L.Y."/>
            <person name="Chen X."/>
            <person name="Nie B."/>
            <person name="Liao X."/>
            <person name="Peng D."/>
            <person name="Ji J."/>
            <person name="Jenkins J."/>
            <person name="Williams M."/>
            <person name="Shu S."/>
            <person name="Plott C."/>
            <person name="Barry K."/>
            <person name="Rajasekar S."/>
            <person name="Grimwood J."/>
            <person name="Han X."/>
            <person name="Sun S."/>
            <person name="Hou Z."/>
            <person name="He W."/>
            <person name="Dai G."/>
            <person name="Sun C."/>
            <person name="Schmutz J."/>
            <person name="Leebens-Mack J.H."/>
            <person name="Li F.W."/>
            <person name="Wang L."/>
        </authorList>
    </citation>
    <scope>NUCLEOTIDE SEQUENCE [LARGE SCALE GENOMIC DNA]</scope>
    <source>
        <strain evidence="2">cv. PW_Plant_1</strain>
    </source>
</reference>
<evidence type="ECO:0000313" key="1">
    <source>
        <dbReference type="EMBL" id="KAJ7541805.1"/>
    </source>
</evidence>
<name>A0ACC2CIM2_DIPCM</name>
<comment type="caution">
    <text evidence="1">The sequence shown here is derived from an EMBL/GenBank/DDBJ whole genome shotgun (WGS) entry which is preliminary data.</text>
</comment>
<gene>
    <name evidence="1" type="ORF">O6H91_10G077600</name>
</gene>
<dbReference type="EMBL" id="CM055101">
    <property type="protein sequence ID" value="KAJ7541805.1"/>
    <property type="molecule type" value="Genomic_DNA"/>
</dbReference>
<evidence type="ECO:0000313" key="2">
    <source>
        <dbReference type="Proteomes" id="UP001162992"/>
    </source>
</evidence>
<keyword evidence="2" id="KW-1185">Reference proteome</keyword>
<protein>
    <submittedName>
        <fullName evidence="1">Uncharacterized protein</fullName>
    </submittedName>
</protein>